<evidence type="ECO:0000256" key="3">
    <source>
        <dbReference type="ARBA" id="ARBA00047591"/>
    </source>
</evidence>
<evidence type="ECO:0000313" key="7">
    <source>
        <dbReference type="EMBL" id="KZV99888.1"/>
    </source>
</evidence>
<dbReference type="Pfam" id="PF01764">
    <property type="entry name" value="Lipase_3"/>
    <property type="match status" value="1"/>
</dbReference>
<evidence type="ECO:0000256" key="4">
    <source>
        <dbReference type="ARBA" id="ARBA00048461"/>
    </source>
</evidence>
<dbReference type="CDD" id="cd00519">
    <property type="entry name" value="Lipase_3"/>
    <property type="match status" value="1"/>
</dbReference>
<evidence type="ECO:0000256" key="5">
    <source>
        <dbReference type="SAM" id="SignalP"/>
    </source>
</evidence>
<evidence type="ECO:0000259" key="6">
    <source>
        <dbReference type="Pfam" id="PF01764"/>
    </source>
</evidence>
<comment type="catalytic activity">
    <reaction evidence="3">
        <text>a diacylglycerol + H2O = a monoacylglycerol + a fatty acid + H(+)</text>
        <dbReference type="Rhea" id="RHEA:32731"/>
        <dbReference type="ChEBI" id="CHEBI:15377"/>
        <dbReference type="ChEBI" id="CHEBI:15378"/>
        <dbReference type="ChEBI" id="CHEBI:17408"/>
        <dbReference type="ChEBI" id="CHEBI:18035"/>
        <dbReference type="ChEBI" id="CHEBI:28868"/>
    </reaction>
</comment>
<dbReference type="SUPFAM" id="SSF53474">
    <property type="entry name" value="alpha/beta-Hydrolases"/>
    <property type="match status" value="1"/>
</dbReference>
<dbReference type="Gene3D" id="3.40.50.1820">
    <property type="entry name" value="alpha/beta hydrolase"/>
    <property type="match status" value="1"/>
</dbReference>
<dbReference type="InParanoid" id="A0A165MX59"/>
<dbReference type="GO" id="GO:0016787">
    <property type="term" value="F:hydrolase activity"/>
    <property type="evidence" value="ECO:0007669"/>
    <property type="project" value="UniProtKB-KW"/>
</dbReference>
<keyword evidence="1" id="KW-1015">Disulfide bond</keyword>
<dbReference type="GO" id="GO:0006629">
    <property type="term" value="P:lipid metabolic process"/>
    <property type="evidence" value="ECO:0007669"/>
    <property type="project" value="InterPro"/>
</dbReference>
<evidence type="ECO:0000256" key="2">
    <source>
        <dbReference type="ARBA" id="ARBA00043996"/>
    </source>
</evidence>
<organism evidence="7 8">
    <name type="scientific">Exidia glandulosa HHB12029</name>
    <dbReference type="NCBI Taxonomy" id="1314781"/>
    <lineage>
        <taxon>Eukaryota</taxon>
        <taxon>Fungi</taxon>
        <taxon>Dikarya</taxon>
        <taxon>Basidiomycota</taxon>
        <taxon>Agaricomycotina</taxon>
        <taxon>Agaricomycetes</taxon>
        <taxon>Auriculariales</taxon>
        <taxon>Exidiaceae</taxon>
        <taxon>Exidia</taxon>
    </lineage>
</organism>
<proteinExistence type="inferred from homology"/>
<dbReference type="AlphaFoldDB" id="A0A165MX59"/>
<keyword evidence="5" id="KW-0732">Signal</keyword>
<keyword evidence="7" id="KW-0378">Hydrolase</keyword>
<dbReference type="OrthoDB" id="426718at2759"/>
<protein>
    <submittedName>
        <fullName evidence="7">Alpha/beta-hydrolase</fullName>
    </submittedName>
</protein>
<keyword evidence="8" id="KW-1185">Reference proteome</keyword>
<feature type="chain" id="PRO_5007862851" evidence="5">
    <location>
        <begin position="27"/>
        <end position="332"/>
    </location>
</feature>
<accession>A0A165MX59</accession>
<dbReference type="InterPro" id="IPR051218">
    <property type="entry name" value="Sec_MonoDiacylglyc_Lipase"/>
</dbReference>
<reference evidence="7 8" key="1">
    <citation type="journal article" date="2016" name="Mol. Biol. Evol.">
        <title>Comparative Genomics of Early-Diverging Mushroom-Forming Fungi Provides Insights into the Origins of Lignocellulose Decay Capabilities.</title>
        <authorList>
            <person name="Nagy L.G."/>
            <person name="Riley R."/>
            <person name="Tritt A."/>
            <person name="Adam C."/>
            <person name="Daum C."/>
            <person name="Floudas D."/>
            <person name="Sun H."/>
            <person name="Yadav J.S."/>
            <person name="Pangilinan J."/>
            <person name="Larsson K.H."/>
            <person name="Matsuura K."/>
            <person name="Barry K."/>
            <person name="Labutti K."/>
            <person name="Kuo R."/>
            <person name="Ohm R.A."/>
            <person name="Bhattacharya S.S."/>
            <person name="Shirouzu T."/>
            <person name="Yoshinaga Y."/>
            <person name="Martin F.M."/>
            <person name="Grigoriev I.V."/>
            <person name="Hibbett D.S."/>
        </authorList>
    </citation>
    <scope>NUCLEOTIDE SEQUENCE [LARGE SCALE GENOMIC DNA]</scope>
    <source>
        <strain evidence="7 8">HHB12029</strain>
    </source>
</reference>
<dbReference type="InterPro" id="IPR002921">
    <property type="entry name" value="Fungal_lipase-type"/>
</dbReference>
<feature type="signal peptide" evidence="5">
    <location>
        <begin position="1"/>
        <end position="26"/>
    </location>
</feature>
<evidence type="ECO:0000256" key="1">
    <source>
        <dbReference type="ARBA" id="ARBA00023157"/>
    </source>
</evidence>
<dbReference type="PANTHER" id="PTHR45856">
    <property type="entry name" value="ALPHA/BETA-HYDROLASES SUPERFAMILY PROTEIN"/>
    <property type="match status" value="1"/>
</dbReference>
<dbReference type="InterPro" id="IPR029058">
    <property type="entry name" value="AB_hydrolase_fold"/>
</dbReference>
<comment type="catalytic activity">
    <reaction evidence="4">
        <text>a monoacylglycerol + H2O = glycerol + a fatty acid + H(+)</text>
        <dbReference type="Rhea" id="RHEA:15245"/>
        <dbReference type="ChEBI" id="CHEBI:15377"/>
        <dbReference type="ChEBI" id="CHEBI:15378"/>
        <dbReference type="ChEBI" id="CHEBI:17408"/>
        <dbReference type="ChEBI" id="CHEBI:17754"/>
        <dbReference type="ChEBI" id="CHEBI:28868"/>
    </reaction>
</comment>
<comment type="similarity">
    <text evidence="2">Belongs to the AB hydrolase superfamily. Lipase family. Class 3 subfamily.</text>
</comment>
<sequence>MLSSSSIIRLIAAATASLFAATCAKGTPLIGSDPPVPLSKLEIANFKNYTFYAAAAYCKPKDIETWTCGGNCKHLPSFRPYKSRGDGNAVQYWFVGYDSYLQTVVVAHQGTDPFKFLSVLTDADVHKVPLPALEFPGMPDDILVHRGFLNAHDQSWYEVFHAVGAQMAEYKTDSVTIIGHSLGKYLRCTATELPPNPSLSMKVVTYGMPRVGNQAFADWVDEHIPDLRHINNLHDPVPIVPWTAWGFAHPSGEVHIQPKNVWVACPGQDNESRGCSRGDTPWLVNSRLTDHIWFYDGLIVGTCHQSPFATSAVVTAPPTIPNLLRLQLGRDD</sequence>
<dbReference type="PANTHER" id="PTHR45856:SF25">
    <property type="entry name" value="FUNGAL LIPASE-LIKE DOMAIN-CONTAINING PROTEIN"/>
    <property type="match status" value="1"/>
</dbReference>
<dbReference type="EMBL" id="KV425905">
    <property type="protein sequence ID" value="KZV99888.1"/>
    <property type="molecule type" value="Genomic_DNA"/>
</dbReference>
<feature type="domain" description="Fungal lipase-type" evidence="6">
    <location>
        <begin position="105"/>
        <end position="242"/>
    </location>
</feature>
<evidence type="ECO:0000313" key="8">
    <source>
        <dbReference type="Proteomes" id="UP000077266"/>
    </source>
</evidence>
<gene>
    <name evidence="7" type="ORF">EXIGLDRAFT_667963</name>
</gene>
<name>A0A165MX59_EXIGL</name>
<dbReference type="STRING" id="1314781.A0A165MX59"/>
<dbReference type="Proteomes" id="UP000077266">
    <property type="component" value="Unassembled WGS sequence"/>
</dbReference>